<sequence length="165" mass="18081">MRKYERADFERDGLPEQNLTFLTGWTGSLKLKATANATQHATDEQISLHTESYGGHHGLITIRHFLQQNELNGNATLAQPGAHYLNPSHHPQVSSTAVSTSAETESYLTFPDNSTYGLHLSKDTGNYHGMYEFHKLSGVAQSSYRNAAKWPTTSIAGVLGSMSTA</sequence>
<comment type="caution">
    <text evidence="1">The sequence shown here is derived from an EMBL/GenBank/DDBJ whole genome shotgun (WGS) entry which is preliminary data.</text>
</comment>
<gene>
    <name evidence="1" type="ORF">B0A50_08648</name>
</gene>
<dbReference type="EMBL" id="NAJL01000091">
    <property type="protein sequence ID" value="TKA21952.1"/>
    <property type="molecule type" value="Genomic_DNA"/>
</dbReference>
<dbReference type="AlphaFoldDB" id="A0A4U0TJV0"/>
<protein>
    <submittedName>
        <fullName evidence="1">Uncharacterized protein</fullName>
    </submittedName>
</protein>
<name>A0A4U0TJV0_9PEZI</name>
<proteinExistence type="predicted"/>
<organism evidence="1 2">
    <name type="scientific">Salinomyces thailandicus</name>
    <dbReference type="NCBI Taxonomy" id="706561"/>
    <lineage>
        <taxon>Eukaryota</taxon>
        <taxon>Fungi</taxon>
        <taxon>Dikarya</taxon>
        <taxon>Ascomycota</taxon>
        <taxon>Pezizomycotina</taxon>
        <taxon>Dothideomycetes</taxon>
        <taxon>Dothideomycetidae</taxon>
        <taxon>Mycosphaerellales</taxon>
        <taxon>Teratosphaeriaceae</taxon>
        <taxon>Salinomyces</taxon>
    </lineage>
</organism>
<evidence type="ECO:0000313" key="2">
    <source>
        <dbReference type="Proteomes" id="UP000308549"/>
    </source>
</evidence>
<accession>A0A4U0TJV0</accession>
<keyword evidence="2" id="KW-1185">Reference proteome</keyword>
<evidence type="ECO:0000313" key="1">
    <source>
        <dbReference type="EMBL" id="TKA21952.1"/>
    </source>
</evidence>
<dbReference type="Proteomes" id="UP000308549">
    <property type="component" value="Unassembled WGS sequence"/>
</dbReference>
<reference evidence="1 2" key="1">
    <citation type="submission" date="2017-03" db="EMBL/GenBank/DDBJ databases">
        <title>Genomes of endolithic fungi from Antarctica.</title>
        <authorList>
            <person name="Coleine C."/>
            <person name="Masonjones S."/>
            <person name="Stajich J.E."/>
        </authorList>
    </citation>
    <scope>NUCLEOTIDE SEQUENCE [LARGE SCALE GENOMIC DNA]</scope>
    <source>
        <strain evidence="1 2">CCFEE 6315</strain>
    </source>
</reference>